<dbReference type="Proteomes" id="UP000253676">
    <property type="component" value="Unassembled WGS sequence"/>
</dbReference>
<evidence type="ECO:0000313" key="1">
    <source>
        <dbReference type="EMBL" id="RBN51728.1"/>
    </source>
</evidence>
<dbReference type="AlphaFoldDB" id="A0A366B6B9"/>
<proteinExistence type="predicted"/>
<evidence type="ECO:0000313" key="2">
    <source>
        <dbReference type="Proteomes" id="UP000253676"/>
    </source>
</evidence>
<protein>
    <submittedName>
        <fullName evidence="1">Uncharacterized protein</fullName>
    </submittedName>
</protein>
<reference evidence="1 2" key="1">
    <citation type="submission" date="2018-07" db="EMBL/GenBank/DDBJ databases">
        <title>Complete genome sequence of Flavobacterium psychrolimnae LMG 22018.</title>
        <authorList>
            <person name="Kim D.-U."/>
        </authorList>
    </citation>
    <scope>NUCLEOTIDE SEQUENCE [LARGE SCALE GENOMIC DNA]</scope>
    <source>
        <strain evidence="1 2">LMG 22018</strain>
    </source>
</reference>
<dbReference type="EMBL" id="QNUX01000001">
    <property type="protein sequence ID" value="RBN51728.1"/>
    <property type="molecule type" value="Genomic_DNA"/>
</dbReference>
<keyword evidence="2" id="KW-1185">Reference proteome</keyword>
<organism evidence="1 2">
    <name type="scientific">Flavobacterium psychrolimnae</name>
    <dbReference type="NCBI Taxonomy" id="249351"/>
    <lineage>
        <taxon>Bacteria</taxon>
        <taxon>Pseudomonadati</taxon>
        <taxon>Bacteroidota</taxon>
        <taxon>Flavobacteriia</taxon>
        <taxon>Flavobacteriales</taxon>
        <taxon>Flavobacteriaceae</taxon>
        <taxon>Flavobacterium</taxon>
    </lineage>
</organism>
<accession>A0A366B6B9</accession>
<dbReference type="RefSeq" id="WP_113633358.1">
    <property type="nucleotide sequence ID" value="NZ_QNUX01000001.1"/>
</dbReference>
<name>A0A366B6B9_9FLAO</name>
<comment type="caution">
    <text evidence="1">The sequence shown here is derived from an EMBL/GenBank/DDBJ whole genome shotgun (WGS) entry which is preliminary data.</text>
</comment>
<gene>
    <name evidence="1" type="ORF">DR980_00750</name>
</gene>
<sequence length="103" mass="12542">MNKNMKTYLSVLLRNTIDINTIFRTKLAFFSVLKNIKPEFNSTNNLFYIFKLSNDLIRYFAKHHALFYFPSFQLLRYRNDNDFGNKDEINDLFKRNFSLNYVY</sequence>